<feature type="non-terminal residue" evidence="1">
    <location>
        <position position="1"/>
    </location>
</feature>
<protein>
    <submittedName>
        <fullName evidence="1">Uncharacterized protein</fullName>
    </submittedName>
</protein>
<gene>
    <name evidence="1" type="ORF">QUW02_11905</name>
</gene>
<comment type="caution">
    <text evidence="1">The sequence shown here is derived from an EMBL/GenBank/DDBJ whole genome shotgun (WGS) entry which is preliminary data.</text>
</comment>
<proteinExistence type="predicted"/>
<dbReference type="Proteomes" id="UP001228403">
    <property type="component" value="Unassembled WGS sequence"/>
</dbReference>
<name>A0ABT7U803_9BACE</name>
<evidence type="ECO:0000313" key="1">
    <source>
        <dbReference type="EMBL" id="MDM8146614.1"/>
    </source>
</evidence>
<accession>A0ABT7U803</accession>
<keyword evidence="2" id="KW-1185">Reference proteome</keyword>
<reference evidence="2" key="1">
    <citation type="submission" date="2023-07" db="EMBL/GenBank/DDBJ databases">
        <title>Identification and characterization of horizontal gene transfer across gut microbiota members of farm animals based on homology search.</title>
        <authorList>
            <person name="Schwarzerova J."/>
            <person name="Nykrynova M."/>
            <person name="Jureckova K."/>
            <person name="Cejkova D."/>
            <person name="Rychlik I."/>
        </authorList>
    </citation>
    <scope>NUCLEOTIDE SEQUENCE [LARGE SCALE GENOMIC DNA]</scope>
    <source>
        <strain evidence="2">ET4</strain>
    </source>
</reference>
<organism evidence="1 2">
    <name type="scientific">Bacteroides eggerthii</name>
    <dbReference type="NCBI Taxonomy" id="28111"/>
    <lineage>
        <taxon>Bacteria</taxon>
        <taxon>Pseudomonadati</taxon>
        <taxon>Bacteroidota</taxon>
        <taxon>Bacteroidia</taxon>
        <taxon>Bacteroidales</taxon>
        <taxon>Bacteroidaceae</taxon>
        <taxon>Bacteroides</taxon>
    </lineage>
</organism>
<evidence type="ECO:0000313" key="2">
    <source>
        <dbReference type="Proteomes" id="UP001228403"/>
    </source>
</evidence>
<dbReference type="EMBL" id="JAUDCF010000038">
    <property type="protein sequence ID" value="MDM8146614.1"/>
    <property type="molecule type" value="Genomic_DNA"/>
</dbReference>
<sequence>YGHFIRKFGYIAIFCYKEGILTHPLYTEIHTRFPQIQCASYPKVPWWFRSMTVVTLSKHQHNLKTRSENPVFRFIFISFHQRELQDFSLQKADN</sequence>